<dbReference type="EMBL" id="JAGTJS010000008">
    <property type="protein sequence ID" value="KAH7259947.1"/>
    <property type="molecule type" value="Genomic_DNA"/>
</dbReference>
<sequence>MSSPRRSRHLSPEELMQAVASLAQYLSQSEAQLSIRGGVATSILRMQYGFVQRVTDDIDLVVQPRGSVTAGSISHWLLENFPTAFVAKEQFGVTTPAISIQRHDGFVEHVEIEMFDVGAWPNRPQYNLDDPDNDVTVISVNGVDVPIFSARWLLREKIVTAFERQGTRKEETDLDDISILLETVDVNELDLTDLEDEVQHAVVQLPESFELLSEGQVYWAFKEQLQYLDADLERHNFDWDPNSQVWYFSGEKSHTWFHDNYMLVVEDANLDTAAQNLKQRGFREAPWSYGSRDDPALYTDPKVQQSHRRVAQKYSNLDKHSVRFRFPTDDQAKARVVLLPCSYAHIAVTPESKNRFTTKPQDAPSLKRGNILYPDAELLLESFVRTLVKEPKMGGWVSSLRMWAITHLYGDLMLGDDVLDSCDDEEAKAWFNQHIRRYSGGIDRVTCTKRLGKVGYDENLARKK</sequence>
<reference evidence="1" key="1">
    <citation type="journal article" date="2021" name="Nat. Commun.">
        <title>Genetic determinants of endophytism in the Arabidopsis root mycobiome.</title>
        <authorList>
            <person name="Mesny F."/>
            <person name="Miyauchi S."/>
            <person name="Thiergart T."/>
            <person name="Pickel B."/>
            <person name="Atanasova L."/>
            <person name="Karlsson M."/>
            <person name="Huettel B."/>
            <person name="Barry K.W."/>
            <person name="Haridas S."/>
            <person name="Chen C."/>
            <person name="Bauer D."/>
            <person name="Andreopoulos W."/>
            <person name="Pangilinan J."/>
            <person name="LaButti K."/>
            <person name="Riley R."/>
            <person name="Lipzen A."/>
            <person name="Clum A."/>
            <person name="Drula E."/>
            <person name="Henrissat B."/>
            <person name="Kohler A."/>
            <person name="Grigoriev I.V."/>
            <person name="Martin F.M."/>
            <person name="Hacquard S."/>
        </authorList>
    </citation>
    <scope>NUCLEOTIDE SEQUENCE</scope>
    <source>
        <strain evidence="1">FSSC 5 MPI-SDFR-AT-0091</strain>
    </source>
</reference>
<accession>A0A9P9KES3</accession>
<evidence type="ECO:0000313" key="1">
    <source>
        <dbReference type="EMBL" id="KAH7259947.1"/>
    </source>
</evidence>
<dbReference type="Gene3D" id="3.30.460.40">
    <property type="match status" value="1"/>
</dbReference>
<comment type="caution">
    <text evidence="1">The sequence shown here is derived from an EMBL/GenBank/DDBJ whole genome shotgun (WGS) entry which is preliminary data.</text>
</comment>
<dbReference type="OrthoDB" id="5419802at2759"/>
<dbReference type="Proteomes" id="UP000736672">
    <property type="component" value="Unassembled WGS sequence"/>
</dbReference>
<name>A0A9P9KES3_FUSSL</name>
<organism evidence="1 2">
    <name type="scientific">Fusarium solani</name>
    <name type="common">Filamentous fungus</name>
    <dbReference type="NCBI Taxonomy" id="169388"/>
    <lineage>
        <taxon>Eukaryota</taxon>
        <taxon>Fungi</taxon>
        <taxon>Dikarya</taxon>
        <taxon>Ascomycota</taxon>
        <taxon>Pezizomycotina</taxon>
        <taxon>Sordariomycetes</taxon>
        <taxon>Hypocreomycetidae</taxon>
        <taxon>Hypocreales</taxon>
        <taxon>Nectriaceae</taxon>
        <taxon>Fusarium</taxon>
        <taxon>Fusarium solani species complex</taxon>
    </lineage>
</organism>
<proteinExistence type="predicted"/>
<keyword evidence="2" id="KW-1185">Reference proteome</keyword>
<protein>
    <submittedName>
        <fullName evidence="1">Uncharacterized protein</fullName>
    </submittedName>
</protein>
<dbReference type="InterPro" id="IPR014942">
    <property type="entry name" value="AbiEii"/>
</dbReference>
<evidence type="ECO:0000313" key="2">
    <source>
        <dbReference type="Proteomes" id="UP000736672"/>
    </source>
</evidence>
<dbReference type="AlphaFoldDB" id="A0A9P9KES3"/>
<dbReference type="Pfam" id="PF08843">
    <property type="entry name" value="AbiEii"/>
    <property type="match status" value="1"/>
</dbReference>
<gene>
    <name evidence="1" type="ORF">B0J15DRAFT_593817</name>
</gene>